<dbReference type="Proteomes" id="UP000216207">
    <property type="component" value="Unassembled WGS sequence"/>
</dbReference>
<accession>A0A268P578</accession>
<organism evidence="1 2">
    <name type="scientific">Shouchella clausii</name>
    <name type="common">Alkalihalobacillus clausii</name>
    <dbReference type="NCBI Taxonomy" id="79880"/>
    <lineage>
        <taxon>Bacteria</taxon>
        <taxon>Bacillati</taxon>
        <taxon>Bacillota</taxon>
        <taxon>Bacilli</taxon>
        <taxon>Bacillales</taxon>
        <taxon>Bacillaceae</taxon>
        <taxon>Shouchella</taxon>
    </lineage>
</organism>
<name>A0A268P578_SHOCL</name>
<dbReference type="EMBL" id="NPCC01000003">
    <property type="protein sequence ID" value="PAE90896.1"/>
    <property type="molecule type" value="Genomic_DNA"/>
</dbReference>
<evidence type="ECO:0000313" key="1">
    <source>
        <dbReference type="EMBL" id="PAE90896.1"/>
    </source>
</evidence>
<comment type="caution">
    <text evidence="1">The sequence shown here is derived from an EMBL/GenBank/DDBJ whole genome shotgun (WGS) entry which is preliminary data.</text>
</comment>
<proteinExistence type="predicted"/>
<gene>
    <name evidence="1" type="ORF">CHH72_00590</name>
</gene>
<reference evidence="1 2" key="1">
    <citation type="submission" date="2017-07" db="EMBL/GenBank/DDBJ databases">
        <title>Isolation and whole genome analysis of endospore-forming bacteria from heroin.</title>
        <authorList>
            <person name="Kalinowski J."/>
            <person name="Ahrens B."/>
            <person name="Al-Dilaimi A."/>
            <person name="Winkler A."/>
            <person name="Wibberg D."/>
            <person name="Schleenbecker U."/>
            <person name="Ruckert C."/>
            <person name="Wolfel R."/>
            <person name="Grass G."/>
        </authorList>
    </citation>
    <scope>NUCLEOTIDE SEQUENCE [LARGE SCALE GENOMIC DNA]</scope>
    <source>
        <strain evidence="1 2">7539</strain>
    </source>
</reference>
<evidence type="ECO:0000313" key="2">
    <source>
        <dbReference type="Proteomes" id="UP000216207"/>
    </source>
</evidence>
<sequence length="91" mass="10702">MLEEHAYKDEEGNAIIEDDQYKIKDLQAVKEDLAELEKECLVIEGGAHREMLRTLKVIFSDLEEEPFEGEKSEVYDYLYDQLEDQEEKGDE</sequence>
<dbReference type="AlphaFoldDB" id="A0A268P578"/>
<protein>
    <submittedName>
        <fullName evidence="1">Uncharacterized protein</fullName>
    </submittedName>
</protein>